<dbReference type="AlphaFoldDB" id="A0A4Y9YXP0"/>
<protein>
    <submittedName>
        <fullName evidence="1">Uncharacterized protein</fullName>
    </submittedName>
</protein>
<comment type="caution">
    <text evidence="1">The sequence shown here is derived from an EMBL/GenBank/DDBJ whole genome shotgun (WGS) entry which is preliminary data.</text>
</comment>
<keyword evidence="2" id="KW-1185">Reference proteome</keyword>
<evidence type="ECO:0000313" key="1">
    <source>
        <dbReference type="EMBL" id="TFY66458.1"/>
    </source>
</evidence>
<dbReference type="OrthoDB" id="2910790at2759"/>
<evidence type="ECO:0000313" key="2">
    <source>
        <dbReference type="Proteomes" id="UP000298327"/>
    </source>
</evidence>
<sequence>MLNVPARVVDEWRALFICLPWPGHHQGVLSVAHGDPNYWSSRGMLDRLTFGIVPCVSVHDLPSVEGVFEGCSHVRTCLLARVISHSISEANPDPFLVPESQQLATALSLEKASGAAAATAPPDAKDIPRSDTCSLTSIPLVRLSNVFDWSHGAVSTLSGATLRPCGRAVNALLLLSYGKSDLGVYLHAVRDIGPSKTSRSRAARSFIYDPPQGPGTPDHLTVVLTCYLATEISCVQTPDSTIPMRTVSICDTCSVAAIYPIALWDFEDPVTLAAVSEVLRLIGKPGNIDKSLDAMMCCRGKRTRRIGTDGRAEGRSVPAPQVTIIAELRFPYAPGDHSPIRTAPNTSSKACHVCRLEKYFAKPAAGNDVSYLWAHSTEGGPVGLRSSWFGQVSSVTGEVLHCISWDGDPYKDTPVEHGRRFCFPRTRLSPPRPIIHIPLSAMTIGGLPPAYFFEDRTGLVADSDYDDVYDRAFLRVSSAPQRTQNAGLSIYDMGQRSTSHGDRRHFYRDPAVVLDFGPNGALGTIWFPRTGVSVPMPQYLRKVSMFGGYVSLIAYSLVCHPGGERMWDTRVDPCFVLRRSLFRKFKASDGKEYKWSHRIVADQEWTCLNAENYIVAQYNLKAPDRPAFGTSGNVLTVYEAYAHLSVELLATLTIMRHIAQHNL</sequence>
<reference evidence="1 2" key="1">
    <citation type="submission" date="2019-02" db="EMBL/GenBank/DDBJ databases">
        <title>Genome sequencing of the rare red list fungi Dentipellis fragilis.</title>
        <authorList>
            <person name="Buettner E."/>
            <person name="Kellner H."/>
        </authorList>
    </citation>
    <scope>NUCLEOTIDE SEQUENCE [LARGE SCALE GENOMIC DNA]</scope>
    <source>
        <strain evidence="1 2">DSM 105465</strain>
    </source>
</reference>
<proteinExistence type="predicted"/>
<accession>A0A4Y9YXP0</accession>
<organism evidence="1 2">
    <name type="scientific">Dentipellis fragilis</name>
    <dbReference type="NCBI Taxonomy" id="205917"/>
    <lineage>
        <taxon>Eukaryota</taxon>
        <taxon>Fungi</taxon>
        <taxon>Dikarya</taxon>
        <taxon>Basidiomycota</taxon>
        <taxon>Agaricomycotina</taxon>
        <taxon>Agaricomycetes</taxon>
        <taxon>Russulales</taxon>
        <taxon>Hericiaceae</taxon>
        <taxon>Dentipellis</taxon>
    </lineage>
</organism>
<dbReference type="Proteomes" id="UP000298327">
    <property type="component" value="Unassembled WGS sequence"/>
</dbReference>
<name>A0A4Y9YXP0_9AGAM</name>
<gene>
    <name evidence="1" type="ORF">EVG20_g4623</name>
</gene>
<dbReference type="EMBL" id="SEOQ01000245">
    <property type="protein sequence ID" value="TFY66458.1"/>
    <property type="molecule type" value="Genomic_DNA"/>
</dbReference>